<dbReference type="GO" id="GO:0005737">
    <property type="term" value="C:cytoplasm"/>
    <property type="evidence" value="ECO:0007669"/>
    <property type="project" value="TreeGrafter"/>
</dbReference>
<dbReference type="Gene3D" id="3.40.50.1820">
    <property type="entry name" value="alpha/beta hydrolase"/>
    <property type="match status" value="1"/>
</dbReference>
<name>A0A382BLJ5_9ZZZZ</name>
<dbReference type="Pfam" id="PF02230">
    <property type="entry name" value="Abhydrolase_2"/>
    <property type="match status" value="1"/>
</dbReference>
<evidence type="ECO:0000256" key="1">
    <source>
        <dbReference type="ARBA" id="ARBA00006499"/>
    </source>
</evidence>
<evidence type="ECO:0000313" key="3">
    <source>
        <dbReference type="EMBL" id="SVB14544.1"/>
    </source>
</evidence>
<dbReference type="GO" id="GO:0052689">
    <property type="term" value="F:carboxylic ester hydrolase activity"/>
    <property type="evidence" value="ECO:0007669"/>
    <property type="project" value="TreeGrafter"/>
</dbReference>
<dbReference type="PANTHER" id="PTHR10655:SF67">
    <property type="entry name" value="PHOSPHOLIPASE_CARBOXYLESTERASE SUPERFAMILY (AFU_ORTHOLOGUE AFUA_5G09340)"/>
    <property type="match status" value="1"/>
</dbReference>
<accession>A0A382BLJ5</accession>
<dbReference type="InterPro" id="IPR029058">
    <property type="entry name" value="AB_hydrolase_fold"/>
</dbReference>
<evidence type="ECO:0000259" key="2">
    <source>
        <dbReference type="Pfam" id="PF02230"/>
    </source>
</evidence>
<proteinExistence type="inferred from homology"/>
<dbReference type="GO" id="GO:0008474">
    <property type="term" value="F:palmitoyl-(protein) hydrolase activity"/>
    <property type="evidence" value="ECO:0007669"/>
    <property type="project" value="TreeGrafter"/>
</dbReference>
<protein>
    <recommendedName>
        <fullName evidence="2">Phospholipase/carboxylesterase/thioesterase domain-containing protein</fullName>
    </recommendedName>
</protein>
<dbReference type="EMBL" id="UINC01030328">
    <property type="protein sequence ID" value="SVB14544.1"/>
    <property type="molecule type" value="Genomic_DNA"/>
</dbReference>
<dbReference type="InterPro" id="IPR050565">
    <property type="entry name" value="LYPA1-2/EST-like"/>
</dbReference>
<dbReference type="PANTHER" id="PTHR10655">
    <property type="entry name" value="LYSOPHOSPHOLIPASE-RELATED"/>
    <property type="match status" value="1"/>
</dbReference>
<gene>
    <name evidence="3" type="ORF">METZ01_LOCUS167398</name>
</gene>
<sequence length="205" mass="23641">MNTKLQYDLHEIGDASKKAIVAIHGWQGGRNSMFPLIKSMNINNVGWYLLEAPFPVQNGEGFSWSYEKPNGQWEIDEPRRLLNDFFRELFKKYDSRKIYVMGFSQGGLICFDFVLFLHEPLGGVFPISGFLRQPEYNGERFHYSQKDTPIFIGHGTEDDRVPVEASQNAYKQLLAQGANAELLLYKGKHKIGVEFMRKLKEKIQS</sequence>
<dbReference type="AlphaFoldDB" id="A0A382BLJ5"/>
<dbReference type="SUPFAM" id="SSF53474">
    <property type="entry name" value="alpha/beta-Hydrolases"/>
    <property type="match status" value="1"/>
</dbReference>
<reference evidence="3" key="1">
    <citation type="submission" date="2018-05" db="EMBL/GenBank/DDBJ databases">
        <authorList>
            <person name="Lanie J.A."/>
            <person name="Ng W.-L."/>
            <person name="Kazmierczak K.M."/>
            <person name="Andrzejewski T.M."/>
            <person name="Davidsen T.M."/>
            <person name="Wayne K.J."/>
            <person name="Tettelin H."/>
            <person name="Glass J.I."/>
            <person name="Rusch D."/>
            <person name="Podicherti R."/>
            <person name="Tsui H.-C.T."/>
            <person name="Winkler M.E."/>
        </authorList>
    </citation>
    <scope>NUCLEOTIDE SEQUENCE</scope>
</reference>
<feature type="domain" description="Phospholipase/carboxylesterase/thioesterase" evidence="2">
    <location>
        <begin position="64"/>
        <end position="204"/>
    </location>
</feature>
<organism evidence="3">
    <name type="scientific">marine metagenome</name>
    <dbReference type="NCBI Taxonomy" id="408172"/>
    <lineage>
        <taxon>unclassified sequences</taxon>
        <taxon>metagenomes</taxon>
        <taxon>ecological metagenomes</taxon>
    </lineage>
</organism>
<comment type="similarity">
    <text evidence="1">Belongs to the AB hydrolase superfamily. AB hydrolase 2 family.</text>
</comment>
<dbReference type="InterPro" id="IPR003140">
    <property type="entry name" value="PLipase/COase/thioEstase"/>
</dbReference>